<gene>
    <name evidence="1" type="ORF">DGQ38_10710</name>
</gene>
<evidence type="ECO:0000313" key="1">
    <source>
        <dbReference type="EMBL" id="HCV81505.1"/>
    </source>
</evidence>
<reference evidence="1 2" key="1">
    <citation type="journal article" date="2018" name="Nat. Biotechnol.">
        <title>A standardized bacterial taxonomy based on genome phylogeny substantially revises the tree of life.</title>
        <authorList>
            <person name="Parks D.H."/>
            <person name="Chuvochina M."/>
            <person name="Waite D.W."/>
            <person name="Rinke C."/>
            <person name="Skarshewski A."/>
            <person name="Chaumeil P.A."/>
            <person name="Hugenholtz P."/>
        </authorList>
    </citation>
    <scope>NUCLEOTIDE SEQUENCE [LARGE SCALE GENOMIC DNA]</scope>
    <source>
        <strain evidence="1">UBA9359</strain>
    </source>
</reference>
<sequence length="96" mass="11334">MSGTKLVLIMQEEKKYIDCDKAECCCDKGQYKEADNIEKIQLLEHLAECPRCREYSEKNTRLTELIEKAKLKCCSEEEKECWRKAIEEELKKSHSE</sequence>
<organism evidence="1 2">
    <name type="scientific">Zunongwangia profunda</name>
    <dbReference type="NCBI Taxonomy" id="398743"/>
    <lineage>
        <taxon>Bacteria</taxon>
        <taxon>Pseudomonadati</taxon>
        <taxon>Bacteroidota</taxon>
        <taxon>Flavobacteriia</taxon>
        <taxon>Flavobacteriales</taxon>
        <taxon>Flavobacteriaceae</taxon>
        <taxon>Zunongwangia</taxon>
    </lineage>
</organism>
<accession>A0A3D5J044</accession>
<protein>
    <recommendedName>
        <fullName evidence="3">Zinc-finger domain-containing protein</fullName>
    </recommendedName>
</protein>
<dbReference type="AlphaFoldDB" id="A0A3D5J044"/>
<dbReference type="EMBL" id="DPMF01000250">
    <property type="protein sequence ID" value="HCV81505.1"/>
    <property type="molecule type" value="Genomic_DNA"/>
</dbReference>
<comment type="caution">
    <text evidence="1">The sequence shown here is derived from an EMBL/GenBank/DDBJ whole genome shotgun (WGS) entry which is preliminary data.</text>
</comment>
<evidence type="ECO:0008006" key="3">
    <source>
        <dbReference type="Google" id="ProtNLM"/>
    </source>
</evidence>
<evidence type="ECO:0000313" key="2">
    <source>
        <dbReference type="Proteomes" id="UP000264330"/>
    </source>
</evidence>
<name>A0A3D5J044_9FLAO</name>
<proteinExistence type="predicted"/>
<dbReference type="Proteomes" id="UP000264330">
    <property type="component" value="Unassembled WGS sequence"/>
</dbReference>